<dbReference type="Gene3D" id="2.40.40.10">
    <property type="entry name" value="RlpA-like domain"/>
    <property type="match status" value="1"/>
</dbReference>
<feature type="compositionally biased region" description="Gly residues" evidence="2">
    <location>
        <begin position="36"/>
        <end position="46"/>
    </location>
</feature>
<sequence>MASPVVSSLLPIQASPSPSTSSPPAATSSSSSSGSGSSGSGSGSGGSTTYQGDITYYTLGLGSCGIDDTGKDNSANIVALSAALMGAVSNANPLCGKTITIKANGKTAQAVVHDKCPVCAFGDVDASQNLFLELFGSTDGGREKIEWWFN</sequence>
<dbReference type="InterPro" id="IPR036908">
    <property type="entry name" value="RlpA-like_sf"/>
</dbReference>
<dbReference type="RefSeq" id="XP_003648596.1">
    <property type="nucleotide sequence ID" value="XM_003648548.1"/>
</dbReference>
<dbReference type="EMBL" id="CP003009">
    <property type="protein sequence ID" value="AEO62260.1"/>
    <property type="molecule type" value="Genomic_DNA"/>
</dbReference>
<evidence type="ECO:0000313" key="3">
    <source>
        <dbReference type="EMBL" id="AEO62260.1"/>
    </source>
</evidence>
<dbReference type="AlphaFoldDB" id="G2QWQ0"/>
<evidence type="ECO:0000313" key="4">
    <source>
        <dbReference type="Proteomes" id="UP000008181"/>
    </source>
</evidence>
<dbReference type="PANTHER" id="PTHR31836">
    <property type="match status" value="1"/>
</dbReference>
<dbReference type="SUPFAM" id="SSF50685">
    <property type="entry name" value="Barwin-like endoglucanases"/>
    <property type="match status" value="1"/>
</dbReference>
<feature type="compositionally biased region" description="Low complexity" evidence="2">
    <location>
        <begin position="14"/>
        <end position="35"/>
    </location>
</feature>
<proteinExistence type="predicted"/>
<dbReference type="SMR" id="G2QWQ0"/>
<keyword evidence="4" id="KW-1185">Reference proteome</keyword>
<accession>G2QWQ0</accession>
<dbReference type="PANTHER" id="PTHR31836:SF28">
    <property type="entry name" value="SRCR DOMAIN-CONTAINING PROTEIN-RELATED"/>
    <property type="match status" value="1"/>
</dbReference>
<dbReference type="KEGG" id="ttt:THITE_2106235"/>
<dbReference type="eggNOG" id="ENOG502S2E4">
    <property type="taxonomic scope" value="Eukaryota"/>
</dbReference>
<dbReference type="GeneID" id="11521239"/>
<dbReference type="HOGENOM" id="CLU_047639_6_0_1"/>
<reference evidence="3 4" key="1">
    <citation type="journal article" date="2011" name="Nat. Biotechnol.">
        <title>Comparative genomic analysis of the thermophilic biomass-degrading fungi Myceliophthora thermophila and Thielavia terrestris.</title>
        <authorList>
            <person name="Berka R.M."/>
            <person name="Grigoriev I.V."/>
            <person name="Otillar R."/>
            <person name="Salamov A."/>
            <person name="Grimwood J."/>
            <person name="Reid I."/>
            <person name="Ishmael N."/>
            <person name="John T."/>
            <person name="Darmond C."/>
            <person name="Moisan M.-C."/>
            <person name="Henrissat B."/>
            <person name="Coutinho P.M."/>
            <person name="Lombard V."/>
            <person name="Natvig D.O."/>
            <person name="Lindquist E."/>
            <person name="Schmutz J."/>
            <person name="Lucas S."/>
            <person name="Harris P."/>
            <person name="Powlowski J."/>
            <person name="Bellemare A."/>
            <person name="Taylor D."/>
            <person name="Butler G."/>
            <person name="de Vries R.P."/>
            <person name="Allijn I.E."/>
            <person name="van den Brink J."/>
            <person name="Ushinsky S."/>
            <person name="Storms R."/>
            <person name="Powell A.J."/>
            <person name="Paulsen I.T."/>
            <person name="Elbourne L.D.H."/>
            <person name="Baker S.E."/>
            <person name="Magnuson J."/>
            <person name="LaBoissiere S."/>
            <person name="Clutterbuck A.J."/>
            <person name="Martinez D."/>
            <person name="Wogulis M."/>
            <person name="de Leon A.L."/>
            <person name="Rey M.W."/>
            <person name="Tsang A."/>
        </authorList>
    </citation>
    <scope>NUCLEOTIDE SEQUENCE [LARGE SCALE GENOMIC DNA]</scope>
    <source>
        <strain evidence="4">ATCC 38088 / NRRL 8126</strain>
    </source>
</reference>
<evidence type="ECO:0000256" key="2">
    <source>
        <dbReference type="SAM" id="MobiDB-lite"/>
    </source>
</evidence>
<dbReference type="OrthoDB" id="623670at2759"/>
<evidence type="ECO:0000256" key="1">
    <source>
        <dbReference type="ARBA" id="ARBA00022729"/>
    </source>
</evidence>
<dbReference type="InterPro" id="IPR051477">
    <property type="entry name" value="Expansin_CellWall"/>
</dbReference>
<dbReference type="CDD" id="cd22191">
    <property type="entry name" value="DPBB_RlpA_EXP_N-like"/>
    <property type="match status" value="1"/>
</dbReference>
<gene>
    <name evidence="3" type="ORF">THITE_2106235</name>
</gene>
<protein>
    <recommendedName>
        <fullName evidence="5">RlpA-like protein double-psi beta-barrel domain-containing protein</fullName>
    </recommendedName>
</protein>
<name>G2QWQ0_THETT</name>
<feature type="region of interest" description="Disordered" evidence="2">
    <location>
        <begin position="1"/>
        <end position="47"/>
    </location>
</feature>
<dbReference type="Proteomes" id="UP000008181">
    <property type="component" value="Chromosome 1"/>
</dbReference>
<keyword evidence="1" id="KW-0732">Signal</keyword>
<evidence type="ECO:0008006" key="5">
    <source>
        <dbReference type="Google" id="ProtNLM"/>
    </source>
</evidence>
<organism evidence="3 4">
    <name type="scientific">Thermothielavioides terrestris (strain ATCC 38088 / NRRL 8126)</name>
    <name type="common">Thielavia terrestris</name>
    <dbReference type="NCBI Taxonomy" id="578455"/>
    <lineage>
        <taxon>Eukaryota</taxon>
        <taxon>Fungi</taxon>
        <taxon>Dikarya</taxon>
        <taxon>Ascomycota</taxon>
        <taxon>Pezizomycotina</taxon>
        <taxon>Sordariomycetes</taxon>
        <taxon>Sordariomycetidae</taxon>
        <taxon>Sordariales</taxon>
        <taxon>Chaetomiaceae</taxon>
        <taxon>Thermothielavioides</taxon>
        <taxon>Thermothielavioides terrestris</taxon>
    </lineage>
</organism>